<protein>
    <submittedName>
        <fullName evidence="4">Uncharacterized protein</fullName>
    </submittedName>
</protein>
<gene>
    <name evidence="4" type="ORF">BGZ70_000074</name>
</gene>
<keyword evidence="3" id="KW-0732">Signal</keyword>
<feature type="chain" id="PRO_5040388412" evidence="3">
    <location>
        <begin position="23"/>
        <end position="225"/>
    </location>
</feature>
<keyword evidence="2" id="KW-1133">Transmembrane helix</keyword>
<evidence type="ECO:0000313" key="4">
    <source>
        <dbReference type="EMBL" id="KAF9953878.1"/>
    </source>
</evidence>
<sequence>MRTSHPFNIVALLLIIISLAEAALGMGHLKSYLAQGLGPVLNAPALTSNNINTLQARRLYKRYYCNTGFRCSTTSSCAFNFYWIAAVAVGLIIVLILLIICMKRKRNYRRDSNATMVDAPVMAAADPNMQAGYGYQGYQAYQPHAMYAVPKDDSNLAYQQQQQYLYSSYPATTYTPPTIYSPAQQQQDLQQVSPPTYPTPAITQPYPMQTPTSQAPYWSPPPPPR</sequence>
<evidence type="ECO:0000256" key="1">
    <source>
        <dbReference type="SAM" id="MobiDB-lite"/>
    </source>
</evidence>
<dbReference type="OrthoDB" id="2446323at2759"/>
<evidence type="ECO:0000256" key="2">
    <source>
        <dbReference type="SAM" id="Phobius"/>
    </source>
</evidence>
<feature type="compositionally biased region" description="Polar residues" evidence="1">
    <location>
        <begin position="206"/>
        <end position="216"/>
    </location>
</feature>
<accession>A0A9P6J1S7</accession>
<dbReference type="Proteomes" id="UP000738359">
    <property type="component" value="Unassembled WGS sequence"/>
</dbReference>
<reference evidence="4" key="1">
    <citation type="journal article" date="2020" name="Fungal Divers.">
        <title>Resolving the Mortierellaceae phylogeny through synthesis of multi-gene phylogenetics and phylogenomics.</title>
        <authorList>
            <person name="Vandepol N."/>
            <person name="Liber J."/>
            <person name="Desiro A."/>
            <person name="Na H."/>
            <person name="Kennedy M."/>
            <person name="Barry K."/>
            <person name="Grigoriev I.V."/>
            <person name="Miller A.N."/>
            <person name="O'Donnell K."/>
            <person name="Stajich J.E."/>
            <person name="Bonito G."/>
        </authorList>
    </citation>
    <scope>NUCLEOTIDE SEQUENCE</scope>
    <source>
        <strain evidence="4">CK1249</strain>
    </source>
</reference>
<dbReference type="EMBL" id="JAAAHY010001009">
    <property type="protein sequence ID" value="KAF9953878.1"/>
    <property type="molecule type" value="Genomic_DNA"/>
</dbReference>
<evidence type="ECO:0000313" key="5">
    <source>
        <dbReference type="Proteomes" id="UP000738359"/>
    </source>
</evidence>
<keyword evidence="2" id="KW-0812">Transmembrane</keyword>
<comment type="caution">
    <text evidence="4">The sequence shown here is derived from an EMBL/GenBank/DDBJ whole genome shotgun (WGS) entry which is preliminary data.</text>
</comment>
<organism evidence="4 5">
    <name type="scientific">Mortierella alpina</name>
    <name type="common">Oleaginous fungus</name>
    <name type="synonym">Mortierella renispora</name>
    <dbReference type="NCBI Taxonomy" id="64518"/>
    <lineage>
        <taxon>Eukaryota</taxon>
        <taxon>Fungi</taxon>
        <taxon>Fungi incertae sedis</taxon>
        <taxon>Mucoromycota</taxon>
        <taxon>Mortierellomycotina</taxon>
        <taxon>Mortierellomycetes</taxon>
        <taxon>Mortierellales</taxon>
        <taxon>Mortierellaceae</taxon>
        <taxon>Mortierella</taxon>
    </lineage>
</organism>
<proteinExistence type="predicted"/>
<keyword evidence="2" id="KW-0472">Membrane</keyword>
<dbReference type="AlphaFoldDB" id="A0A9P6J1S7"/>
<evidence type="ECO:0000256" key="3">
    <source>
        <dbReference type="SAM" id="SignalP"/>
    </source>
</evidence>
<name>A0A9P6J1S7_MORAP</name>
<feature type="region of interest" description="Disordered" evidence="1">
    <location>
        <begin position="184"/>
        <end position="225"/>
    </location>
</feature>
<feature type="transmembrane region" description="Helical" evidence="2">
    <location>
        <begin position="81"/>
        <end position="102"/>
    </location>
</feature>
<feature type="signal peptide" evidence="3">
    <location>
        <begin position="1"/>
        <end position="22"/>
    </location>
</feature>
<keyword evidence="5" id="KW-1185">Reference proteome</keyword>